<dbReference type="PRINTS" id="PR00449">
    <property type="entry name" value="RASTRNSFRMNG"/>
</dbReference>
<keyword evidence="2" id="KW-0342">GTP-binding</keyword>
<evidence type="ECO:0008006" key="7">
    <source>
        <dbReference type="Google" id="ProtNLM"/>
    </source>
</evidence>
<dbReference type="SMART" id="SM00173">
    <property type="entry name" value="RAS"/>
    <property type="match status" value="1"/>
</dbReference>
<reference evidence="5" key="1">
    <citation type="submission" date="2025-08" db="UniProtKB">
        <authorList>
            <consortium name="Ensembl"/>
        </authorList>
    </citation>
    <scope>IDENTIFICATION</scope>
</reference>
<evidence type="ECO:0000313" key="5">
    <source>
        <dbReference type="Ensembl" id="ENSPMGP00000012364.1"/>
    </source>
</evidence>
<feature type="compositionally biased region" description="Basic and acidic residues" evidence="4">
    <location>
        <begin position="129"/>
        <end position="138"/>
    </location>
</feature>
<organism evidence="5 6">
    <name type="scientific">Periophthalmus magnuspinnatus</name>
    <dbReference type="NCBI Taxonomy" id="409849"/>
    <lineage>
        <taxon>Eukaryota</taxon>
        <taxon>Metazoa</taxon>
        <taxon>Chordata</taxon>
        <taxon>Craniata</taxon>
        <taxon>Vertebrata</taxon>
        <taxon>Euteleostomi</taxon>
        <taxon>Actinopterygii</taxon>
        <taxon>Neopterygii</taxon>
        <taxon>Teleostei</taxon>
        <taxon>Neoteleostei</taxon>
        <taxon>Acanthomorphata</taxon>
        <taxon>Gobiaria</taxon>
        <taxon>Gobiiformes</taxon>
        <taxon>Gobioidei</taxon>
        <taxon>Gobiidae</taxon>
        <taxon>Oxudercinae</taxon>
        <taxon>Periophthalmus</taxon>
    </lineage>
</organism>
<keyword evidence="3" id="KW-0449">Lipoprotein</keyword>
<feature type="compositionally biased region" description="Polar residues" evidence="4">
    <location>
        <begin position="1"/>
        <end position="16"/>
    </location>
</feature>
<evidence type="ECO:0000256" key="2">
    <source>
        <dbReference type="ARBA" id="ARBA00023134"/>
    </source>
</evidence>
<dbReference type="Ensembl" id="ENSPMGT00000013194.1">
    <property type="protein sequence ID" value="ENSPMGP00000012364.1"/>
    <property type="gene ID" value="ENSPMGG00000010208.1"/>
</dbReference>
<dbReference type="SMART" id="SM00174">
    <property type="entry name" value="RHO"/>
    <property type="match status" value="1"/>
</dbReference>
<dbReference type="Proteomes" id="UP000261520">
    <property type="component" value="Unplaced"/>
</dbReference>
<dbReference type="PANTHER" id="PTHR47977">
    <property type="entry name" value="RAS-RELATED PROTEIN RAB"/>
    <property type="match status" value="1"/>
</dbReference>
<dbReference type="PROSITE" id="PS51421">
    <property type="entry name" value="RAS"/>
    <property type="match status" value="1"/>
</dbReference>
<dbReference type="GO" id="GO:0003924">
    <property type="term" value="F:GTPase activity"/>
    <property type="evidence" value="ECO:0007669"/>
    <property type="project" value="InterPro"/>
</dbReference>
<keyword evidence="6" id="KW-1185">Reference proteome</keyword>
<keyword evidence="1" id="KW-0547">Nucleotide-binding</keyword>
<dbReference type="STRING" id="409849.ENSPMGP00000012364"/>
<proteinExistence type="predicted"/>
<dbReference type="Gene3D" id="3.40.50.300">
    <property type="entry name" value="P-loop containing nucleotide triphosphate hydrolases"/>
    <property type="match status" value="1"/>
</dbReference>
<dbReference type="InterPro" id="IPR005225">
    <property type="entry name" value="Small_GTP-bd"/>
</dbReference>
<dbReference type="FunFam" id="3.40.50.300:FF:001129">
    <property type="entry name" value="ras-related protein Rab-44 isoform X2"/>
    <property type="match status" value="1"/>
</dbReference>
<dbReference type="SMART" id="SM00175">
    <property type="entry name" value="RAB"/>
    <property type="match status" value="1"/>
</dbReference>
<dbReference type="SUPFAM" id="SSF52540">
    <property type="entry name" value="P-loop containing nucleoside triphosphate hydrolases"/>
    <property type="match status" value="1"/>
</dbReference>
<dbReference type="InterPro" id="IPR050227">
    <property type="entry name" value="Rab"/>
</dbReference>
<dbReference type="SMART" id="SM00176">
    <property type="entry name" value="RAN"/>
    <property type="match status" value="1"/>
</dbReference>
<dbReference type="Pfam" id="PF00071">
    <property type="entry name" value="Ras"/>
    <property type="match status" value="1"/>
</dbReference>
<feature type="region of interest" description="Disordered" evidence="4">
    <location>
        <begin position="94"/>
        <end position="141"/>
    </location>
</feature>
<dbReference type="AlphaFoldDB" id="A0A3B4A6W0"/>
<evidence type="ECO:0000256" key="1">
    <source>
        <dbReference type="ARBA" id="ARBA00022741"/>
    </source>
</evidence>
<dbReference type="CDD" id="cd00154">
    <property type="entry name" value="Rab"/>
    <property type="match status" value="1"/>
</dbReference>
<dbReference type="NCBIfam" id="TIGR00231">
    <property type="entry name" value="small_GTP"/>
    <property type="match status" value="1"/>
</dbReference>
<reference evidence="5" key="2">
    <citation type="submission" date="2025-09" db="UniProtKB">
        <authorList>
            <consortium name="Ensembl"/>
        </authorList>
    </citation>
    <scope>IDENTIFICATION</scope>
</reference>
<name>A0A3B4A6W0_9GOBI</name>
<feature type="compositionally biased region" description="Basic and acidic residues" evidence="4">
    <location>
        <begin position="17"/>
        <end position="29"/>
    </location>
</feature>
<evidence type="ECO:0000313" key="6">
    <source>
        <dbReference type="Proteomes" id="UP000261520"/>
    </source>
</evidence>
<protein>
    <recommendedName>
        <fullName evidence="7">RAB44, member RAS oncogene family</fullName>
    </recommendedName>
</protein>
<evidence type="ECO:0000256" key="4">
    <source>
        <dbReference type="SAM" id="MobiDB-lite"/>
    </source>
</evidence>
<feature type="region of interest" description="Disordered" evidence="4">
    <location>
        <begin position="1"/>
        <end position="29"/>
    </location>
</feature>
<dbReference type="GO" id="GO:0005525">
    <property type="term" value="F:GTP binding"/>
    <property type="evidence" value="ECO:0007669"/>
    <property type="project" value="UniProtKB-KW"/>
</dbReference>
<accession>A0A3B4A6W0</accession>
<evidence type="ECO:0000256" key="3">
    <source>
        <dbReference type="ARBA" id="ARBA00023288"/>
    </source>
</evidence>
<dbReference type="InterPro" id="IPR001806">
    <property type="entry name" value="Small_GTPase"/>
</dbReference>
<dbReference type="InterPro" id="IPR027417">
    <property type="entry name" value="P-loop_NTPase"/>
</dbReference>
<sequence length="397" mass="44074">MFSPSDQEQTVYSEFSNQDKEKNSQESKLLEEIQKGVPAAESSFTIIDLNAKAETGSPHNANIIQGNTRGGSEEMISAKIEDAIQSVVIVAEDKPKDQQEGQDIEVLKTTSEPKRRKMGSTRRSQLNRKQQDEEKSPEHNAAIFDITTAINEKEMIATAKEEDVNIATLSPGKHDQQNEEGAKRQMVAQEDKKEEAFMTLCIVCSSGYDLSVSKYEVVMIGDSSVGKTSFMQRAQSGRFSPDVPASIGMDSYKWTVVVDGKTVVLHLWDTAGQERFHSMTKQIFHRAQAFLLMYDITCAQTFTAVSYWASCIKEGAGENVVILLLGNKSDSKERKVRTVEGELLAQNDFAFLECSAATGENVIEALETVARLLSQKAARREEPLVLRKPEPRNKGCC</sequence>
<dbReference type="PROSITE" id="PS51419">
    <property type="entry name" value="RAB"/>
    <property type="match status" value="1"/>
</dbReference>